<name>A0A3M5D9Z5_PSEAI</name>
<sequence>MPKEISMKNAMALTLAGLLAAPSLGFAAAPDAVMVFARQGDKGSVSVGDKHFRTQAFKVRLVNAAKSEISLKNSCLVAQSAAGQSFRLDTVDEELTAETLKPGATVEGEAIFASEDDAVYGASLVRLSDRCK</sequence>
<dbReference type="InterPro" id="IPR025581">
    <property type="entry name" value="DUF4354"/>
</dbReference>
<evidence type="ECO:0000313" key="2">
    <source>
        <dbReference type="EMBL" id="RMS46454.1"/>
    </source>
</evidence>
<proteinExistence type="predicted"/>
<feature type="signal peptide" evidence="1">
    <location>
        <begin position="1"/>
        <end position="27"/>
    </location>
</feature>
<keyword evidence="1" id="KW-0732">Signal</keyword>
<dbReference type="EMBL" id="RBSQ01001235">
    <property type="protein sequence ID" value="RMS46454.1"/>
    <property type="molecule type" value="Genomic_DNA"/>
</dbReference>
<protein>
    <recommendedName>
        <fullName evidence="4">DUF4354 family protein</fullName>
    </recommendedName>
</protein>
<evidence type="ECO:0008006" key="4">
    <source>
        <dbReference type="Google" id="ProtNLM"/>
    </source>
</evidence>
<organism evidence="2 3">
    <name type="scientific">Pseudomonas aeruginosa</name>
    <dbReference type="NCBI Taxonomy" id="287"/>
    <lineage>
        <taxon>Bacteria</taxon>
        <taxon>Pseudomonadati</taxon>
        <taxon>Pseudomonadota</taxon>
        <taxon>Gammaproteobacteria</taxon>
        <taxon>Pseudomonadales</taxon>
        <taxon>Pseudomonadaceae</taxon>
        <taxon>Pseudomonas</taxon>
    </lineage>
</organism>
<evidence type="ECO:0000256" key="1">
    <source>
        <dbReference type="SAM" id="SignalP"/>
    </source>
</evidence>
<dbReference type="Proteomes" id="UP000270834">
    <property type="component" value="Unassembled WGS sequence"/>
</dbReference>
<reference evidence="2 3" key="1">
    <citation type="submission" date="2018-08" db="EMBL/GenBank/DDBJ databases">
        <title>Recombination of ecologically and evolutionarily significant loci maintains genetic cohesion in the Pseudomonas syringae species complex.</title>
        <authorList>
            <person name="Dillon M."/>
            <person name="Thakur S."/>
            <person name="Almeida R.N.D."/>
            <person name="Weir B.S."/>
            <person name="Guttman D.S."/>
        </authorList>
    </citation>
    <scope>NUCLEOTIDE SEQUENCE [LARGE SCALE GENOMIC DNA]</scope>
    <source>
        <strain evidence="2 3">ICMP 7846</strain>
    </source>
</reference>
<dbReference type="Pfam" id="PF14263">
    <property type="entry name" value="DUF4354"/>
    <property type="match status" value="1"/>
</dbReference>
<evidence type="ECO:0000313" key="3">
    <source>
        <dbReference type="Proteomes" id="UP000270834"/>
    </source>
</evidence>
<feature type="chain" id="PRO_5018143869" description="DUF4354 family protein" evidence="1">
    <location>
        <begin position="28"/>
        <end position="132"/>
    </location>
</feature>
<comment type="caution">
    <text evidence="2">The sequence shown here is derived from an EMBL/GenBank/DDBJ whole genome shotgun (WGS) entry which is preliminary data.</text>
</comment>
<dbReference type="Gene3D" id="2.60.40.4110">
    <property type="entry name" value="Protein of unknown function DUF4354"/>
    <property type="match status" value="1"/>
</dbReference>
<accession>A0A3M5D9Z5</accession>
<dbReference type="AlphaFoldDB" id="A0A3M5D9Z5"/>
<gene>
    <name evidence="2" type="ORF">ALP65_00804</name>
</gene>